<dbReference type="Proteomes" id="UP001150569">
    <property type="component" value="Unassembled WGS sequence"/>
</dbReference>
<dbReference type="OrthoDB" id="1284551at2759"/>
<feature type="repeat" description="WD" evidence="3">
    <location>
        <begin position="315"/>
        <end position="349"/>
    </location>
</feature>
<evidence type="ECO:0000313" key="4">
    <source>
        <dbReference type="EMBL" id="KAJ1926449.1"/>
    </source>
</evidence>
<dbReference type="PANTHER" id="PTHR19919">
    <property type="entry name" value="WD REPEAT CONTAINING PROTEIN"/>
    <property type="match status" value="1"/>
</dbReference>
<evidence type="ECO:0000256" key="1">
    <source>
        <dbReference type="ARBA" id="ARBA00022574"/>
    </source>
</evidence>
<dbReference type="Gene3D" id="2.130.10.10">
    <property type="entry name" value="YVTN repeat-like/Quinoprotein amine dehydrogenase"/>
    <property type="match status" value="1"/>
</dbReference>
<reference evidence="4" key="1">
    <citation type="submission" date="2022-07" db="EMBL/GenBank/DDBJ databases">
        <title>Phylogenomic reconstructions and comparative analyses of Kickxellomycotina fungi.</title>
        <authorList>
            <person name="Reynolds N.K."/>
            <person name="Stajich J.E."/>
            <person name="Barry K."/>
            <person name="Grigoriev I.V."/>
            <person name="Crous P."/>
            <person name="Smith M.E."/>
        </authorList>
    </citation>
    <scope>NUCLEOTIDE SEQUENCE</scope>
    <source>
        <strain evidence="4">RSA 861</strain>
    </source>
</reference>
<organism evidence="4 5">
    <name type="scientific">Tieghemiomyces parasiticus</name>
    <dbReference type="NCBI Taxonomy" id="78921"/>
    <lineage>
        <taxon>Eukaryota</taxon>
        <taxon>Fungi</taxon>
        <taxon>Fungi incertae sedis</taxon>
        <taxon>Zoopagomycota</taxon>
        <taxon>Kickxellomycotina</taxon>
        <taxon>Dimargaritomycetes</taxon>
        <taxon>Dimargaritales</taxon>
        <taxon>Dimargaritaceae</taxon>
        <taxon>Tieghemiomyces</taxon>
    </lineage>
</organism>
<evidence type="ECO:0000256" key="2">
    <source>
        <dbReference type="ARBA" id="ARBA00022737"/>
    </source>
</evidence>
<proteinExistence type="predicted"/>
<keyword evidence="1 3" id="KW-0853">WD repeat</keyword>
<feature type="repeat" description="WD" evidence="3">
    <location>
        <begin position="210"/>
        <end position="252"/>
    </location>
</feature>
<name>A0A9W8AGX9_9FUNG</name>
<dbReference type="SMART" id="SM00320">
    <property type="entry name" value="WD40"/>
    <property type="match status" value="4"/>
</dbReference>
<dbReference type="AlphaFoldDB" id="A0A9W8AGX9"/>
<dbReference type="EMBL" id="JANBPT010000169">
    <property type="protein sequence ID" value="KAJ1926449.1"/>
    <property type="molecule type" value="Genomic_DNA"/>
</dbReference>
<keyword evidence="2" id="KW-0677">Repeat</keyword>
<accession>A0A9W8AGX9</accession>
<protein>
    <submittedName>
        <fullName evidence="4">Uncharacterized protein</fullName>
    </submittedName>
</protein>
<dbReference type="Pfam" id="PF00400">
    <property type="entry name" value="WD40"/>
    <property type="match status" value="2"/>
</dbReference>
<dbReference type="PROSITE" id="PS00678">
    <property type="entry name" value="WD_REPEATS_1"/>
    <property type="match status" value="1"/>
</dbReference>
<dbReference type="PROSITE" id="PS50294">
    <property type="entry name" value="WD_REPEATS_REGION"/>
    <property type="match status" value="1"/>
</dbReference>
<dbReference type="InterPro" id="IPR045159">
    <property type="entry name" value="DCAF7-like"/>
</dbReference>
<evidence type="ECO:0000256" key="3">
    <source>
        <dbReference type="PROSITE-ProRule" id="PRU00221"/>
    </source>
</evidence>
<gene>
    <name evidence="4" type="ORF">IWQ60_003795</name>
</gene>
<evidence type="ECO:0000313" key="5">
    <source>
        <dbReference type="Proteomes" id="UP001150569"/>
    </source>
</evidence>
<dbReference type="InterPro" id="IPR019775">
    <property type="entry name" value="WD40_repeat_CS"/>
</dbReference>
<dbReference type="InterPro" id="IPR036322">
    <property type="entry name" value="WD40_repeat_dom_sf"/>
</dbReference>
<dbReference type="PROSITE" id="PS50082">
    <property type="entry name" value="WD_REPEATS_2"/>
    <property type="match status" value="2"/>
</dbReference>
<sequence length="418" mass="44902">MECEIHHLNLFLMLSENHLPKKEICDYYAPWPVYALDWSRQPREQAFRLTVCSFMEQYSNKIQVVQYREGGAAADPLGGGHPSAAYPDDANVGGPPPPSPDFVVIAEADHPYPVTKTQWAPAARGASAPDLLATSGDYLRLWEALPPQPGRPVSANLRLKATLNNAKGGFCAPLTSFDWNELDAARLVTCSIDTTCTVWDVTTQQAKTQLIAHDREVYDVAFSTGSADVFASAGADGSIRMFDLRDLEHSTIIYEAPPAPPLPAAAGAGRPGPPPSLMRLAFNRKDPNYLATFGMDAAAVQVLDVRMPGVPIAELRNHRASVNGIAWAPHSAQQVCTVGDDQQVLVWDLGPAGLGSGGTRAGDGATYPPQGPGRPRSVLTLPSLTYTAAAEVNTVAWSRVVTDWVAIGFGHTVQTLRV</sequence>
<dbReference type="InterPro" id="IPR001680">
    <property type="entry name" value="WD40_rpt"/>
</dbReference>
<dbReference type="SUPFAM" id="SSF50978">
    <property type="entry name" value="WD40 repeat-like"/>
    <property type="match status" value="1"/>
</dbReference>
<keyword evidence="5" id="KW-1185">Reference proteome</keyword>
<dbReference type="InterPro" id="IPR015943">
    <property type="entry name" value="WD40/YVTN_repeat-like_dom_sf"/>
</dbReference>
<comment type="caution">
    <text evidence="4">The sequence shown here is derived from an EMBL/GenBank/DDBJ whole genome shotgun (WGS) entry which is preliminary data.</text>
</comment>